<name>A0ABP8XXB7_9MICO</name>
<evidence type="ECO:0000256" key="1">
    <source>
        <dbReference type="SAM" id="MobiDB-lite"/>
    </source>
</evidence>
<dbReference type="InterPro" id="IPR001387">
    <property type="entry name" value="Cro/C1-type_HTH"/>
</dbReference>
<protein>
    <recommendedName>
        <fullName evidence="4">XRE family transcriptional regulator</fullName>
    </recommendedName>
</protein>
<comment type="caution">
    <text evidence="2">The sequence shown here is derived from an EMBL/GenBank/DDBJ whole genome shotgun (WGS) entry which is preliminary data.</text>
</comment>
<feature type="region of interest" description="Disordered" evidence="1">
    <location>
        <begin position="84"/>
        <end position="107"/>
    </location>
</feature>
<dbReference type="Gene3D" id="1.10.260.40">
    <property type="entry name" value="lambda repressor-like DNA-binding domains"/>
    <property type="match status" value="1"/>
</dbReference>
<dbReference type="EMBL" id="BAABHM010000024">
    <property type="protein sequence ID" value="GAA4716180.1"/>
    <property type="molecule type" value="Genomic_DNA"/>
</dbReference>
<evidence type="ECO:0000313" key="3">
    <source>
        <dbReference type="Proteomes" id="UP001500843"/>
    </source>
</evidence>
<dbReference type="Gene3D" id="1.25.40.10">
    <property type="entry name" value="Tetratricopeptide repeat domain"/>
    <property type="match status" value="1"/>
</dbReference>
<sequence>MPSCGYRERVGGNQILKTRMAESGFTQAELAEAVNADLRAAGYEGTVSDRTVRNWLTGKTRWPHHRQRAALEALFNCPVTELGFTTQGDRTPTAPPQGGVRRPVSDTDRTMRPTVAVPSFGPRQRVGLGDVERLLSKFALVIADDHRYGGKLTIEVQAAALAGEALALQARGTASQRVRAALYGCAASFTSSAMWAAIDGRRFDTAQRHFDRAASLAAFSGDSSIQFRIWSHAGSLYRHMARPVDALAANDVARRLPVARRDPLFASLGHARHAAIHGLTGDAGAVRQAVGHAQNALLQADPDEQRPVWITAFYDQAELENLAVAAHLALGDYEGAEARAHRSLALLRPEMRRTRAITTARLARAQLGQGDLEPAVTTAMSISADPTGQHPRVTGMLHDFGSALSLTARSSPHARTWDQYIHDGRRNP</sequence>
<dbReference type="CDD" id="cd00093">
    <property type="entry name" value="HTH_XRE"/>
    <property type="match status" value="1"/>
</dbReference>
<dbReference type="Proteomes" id="UP001500843">
    <property type="component" value="Unassembled WGS sequence"/>
</dbReference>
<proteinExistence type="predicted"/>
<gene>
    <name evidence="2" type="ORF">GCM10023198_44590</name>
</gene>
<evidence type="ECO:0008006" key="4">
    <source>
        <dbReference type="Google" id="ProtNLM"/>
    </source>
</evidence>
<evidence type="ECO:0000313" key="2">
    <source>
        <dbReference type="EMBL" id="GAA4716180.1"/>
    </source>
</evidence>
<reference evidence="3" key="1">
    <citation type="journal article" date="2019" name="Int. J. Syst. Evol. Microbiol.">
        <title>The Global Catalogue of Microorganisms (GCM) 10K type strain sequencing project: providing services to taxonomists for standard genome sequencing and annotation.</title>
        <authorList>
            <consortium name="The Broad Institute Genomics Platform"/>
            <consortium name="The Broad Institute Genome Sequencing Center for Infectious Disease"/>
            <person name="Wu L."/>
            <person name="Ma J."/>
        </authorList>
    </citation>
    <scope>NUCLEOTIDE SEQUENCE [LARGE SCALE GENOMIC DNA]</scope>
    <source>
        <strain evidence="3">JCM 17975</strain>
    </source>
</reference>
<dbReference type="InterPro" id="IPR010982">
    <property type="entry name" value="Lambda_DNA-bd_dom_sf"/>
</dbReference>
<dbReference type="SUPFAM" id="SSF48452">
    <property type="entry name" value="TPR-like"/>
    <property type="match status" value="1"/>
</dbReference>
<accession>A0ABP8XXB7</accession>
<keyword evidence="3" id="KW-1185">Reference proteome</keyword>
<dbReference type="InterPro" id="IPR011990">
    <property type="entry name" value="TPR-like_helical_dom_sf"/>
</dbReference>
<organism evidence="2 3">
    <name type="scientific">Promicromonospora umidemergens</name>
    <dbReference type="NCBI Taxonomy" id="629679"/>
    <lineage>
        <taxon>Bacteria</taxon>
        <taxon>Bacillati</taxon>
        <taxon>Actinomycetota</taxon>
        <taxon>Actinomycetes</taxon>
        <taxon>Micrococcales</taxon>
        <taxon>Promicromonosporaceae</taxon>
        <taxon>Promicromonospora</taxon>
    </lineage>
</organism>